<dbReference type="PRINTS" id="PR01302">
    <property type="entry name" value="TYPE3IMPPROT"/>
</dbReference>
<evidence type="ECO:0000256" key="10">
    <source>
        <dbReference type="ARBA" id="ARBA00023136"/>
    </source>
</evidence>
<organism evidence="15 16">
    <name type="scientific">Cellvibrio fibrivorans</name>
    <dbReference type="NCBI Taxonomy" id="126350"/>
    <lineage>
        <taxon>Bacteria</taxon>
        <taxon>Pseudomonadati</taxon>
        <taxon>Pseudomonadota</taxon>
        <taxon>Gammaproteobacteria</taxon>
        <taxon>Cellvibrionales</taxon>
        <taxon>Cellvibrionaceae</taxon>
        <taxon>Cellvibrio</taxon>
    </lineage>
</organism>
<evidence type="ECO:0000256" key="12">
    <source>
        <dbReference type="ARBA" id="ARBA00023225"/>
    </source>
</evidence>
<reference evidence="15 16" key="1">
    <citation type="submission" date="2023-07" db="EMBL/GenBank/DDBJ databases">
        <title>Sorghum-associated microbial communities from plants grown in Nebraska, USA.</title>
        <authorList>
            <person name="Schachtman D."/>
        </authorList>
    </citation>
    <scope>NUCLEOTIDE SEQUENCE [LARGE SCALE GENOMIC DNA]</scope>
    <source>
        <strain evidence="15 16">BE190</strain>
    </source>
</reference>
<accession>A0ABU1UWG2</accession>
<feature type="chain" id="PRO_5046274220" description="Flagellar biosynthetic protein FliP" evidence="14">
    <location>
        <begin position="31"/>
        <end position="286"/>
    </location>
</feature>
<dbReference type="PROSITE" id="PS01060">
    <property type="entry name" value="FLIP_1"/>
    <property type="match status" value="1"/>
</dbReference>
<dbReference type="PROSITE" id="PS01061">
    <property type="entry name" value="FLIP_2"/>
    <property type="match status" value="1"/>
</dbReference>
<evidence type="ECO:0000256" key="7">
    <source>
        <dbReference type="ARBA" id="ARBA00022795"/>
    </source>
</evidence>
<dbReference type="NCBIfam" id="TIGR01103">
    <property type="entry name" value="fliP"/>
    <property type="match status" value="1"/>
</dbReference>
<dbReference type="InterPro" id="IPR005838">
    <property type="entry name" value="T3SS_IM_P"/>
</dbReference>
<evidence type="ECO:0000256" key="14">
    <source>
        <dbReference type="SAM" id="SignalP"/>
    </source>
</evidence>
<keyword evidence="10 13" id="KW-0472">Membrane</keyword>
<keyword evidence="11" id="KW-0975">Bacterial flagellum</keyword>
<keyword evidence="12 13" id="KW-1006">Bacterial flagellum protein export</keyword>
<feature type="transmembrane region" description="Helical" evidence="13">
    <location>
        <begin position="264"/>
        <end position="284"/>
    </location>
</feature>
<evidence type="ECO:0000256" key="4">
    <source>
        <dbReference type="ARBA" id="ARBA00022448"/>
    </source>
</evidence>
<dbReference type="InterPro" id="IPR005837">
    <property type="entry name" value="FliP"/>
</dbReference>
<keyword evidence="8 13" id="KW-0653">Protein transport</keyword>
<evidence type="ECO:0000256" key="5">
    <source>
        <dbReference type="ARBA" id="ARBA00022475"/>
    </source>
</evidence>
<protein>
    <recommendedName>
        <fullName evidence="3 13">Flagellar biosynthetic protein FliP</fullName>
    </recommendedName>
</protein>
<keyword evidence="14" id="KW-0732">Signal</keyword>
<feature type="transmembrane region" description="Helical" evidence="13">
    <location>
        <begin position="127"/>
        <end position="146"/>
    </location>
</feature>
<keyword evidence="15" id="KW-0966">Cell projection</keyword>
<dbReference type="PANTHER" id="PTHR30587">
    <property type="entry name" value="FLAGELLAR BIOSYNTHETIC PROTEIN FLIP"/>
    <property type="match status" value="1"/>
</dbReference>
<comment type="caution">
    <text evidence="15">The sequence shown here is derived from an EMBL/GenBank/DDBJ whole genome shotgun (WGS) entry which is preliminary data.</text>
</comment>
<keyword evidence="4 13" id="KW-0813">Transport</keyword>
<keyword evidence="15" id="KW-0969">Cilium</keyword>
<evidence type="ECO:0000256" key="11">
    <source>
        <dbReference type="ARBA" id="ARBA00023143"/>
    </source>
</evidence>
<dbReference type="RefSeq" id="WP_310070732.1">
    <property type="nucleotide sequence ID" value="NZ_JAVDVX010000002.1"/>
</dbReference>
<dbReference type="PRINTS" id="PR00951">
    <property type="entry name" value="FLGBIOSNFLIP"/>
</dbReference>
<dbReference type="Proteomes" id="UP001253595">
    <property type="component" value="Unassembled WGS sequence"/>
</dbReference>
<sequence length="286" mass="30874">MLNNAVDTKVVFMRILLALLCLVFAGVVSAQTNTPNVVDTAANNLPLTQTTPSNLGSLPAIPGLPALTVKTNPDGTQEYTVTLQILAIMTALTFLPALLMMMTSFTRIIIVFSILRQALGLQQSPSNQILIGLALFLTLFIMQPVLNKVNEDALQPYINQQIGAQEALAKTAAPFHAFMIAQTRESDIALFVGIAKHPPIATPEETPFSILVPAFIISELKTAFQIGFIIFIPFLVIDIVVSSVLMAMGMMMLSPLIISLPFKIMLFVLVDGWAMIVGTLAASYGI</sequence>
<keyword evidence="5 13" id="KW-1003">Cell membrane</keyword>
<evidence type="ECO:0000256" key="2">
    <source>
        <dbReference type="ARBA" id="ARBA00006257"/>
    </source>
</evidence>
<keyword evidence="6 13" id="KW-0812">Transmembrane</keyword>
<dbReference type="NCBIfam" id="NF009438">
    <property type="entry name" value="PRK12797.1"/>
    <property type="match status" value="1"/>
</dbReference>
<comment type="similarity">
    <text evidence="2 13">Belongs to the FliP/MopC/SpaP family.</text>
</comment>
<keyword evidence="7 13" id="KW-1005">Bacterial flagellum biogenesis</keyword>
<comment type="function">
    <text evidence="1 13">Plays a role in the flagellum-specific transport system.</text>
</comment>
<comment type="subcellular location">
    <subcellularLocation>
        <location evidence="13">Cell membrane</location>
        <topology evidence="13">Multi-pass membrane protein</topology>
    </subcellularLocation>
    <subcellularLocation>
        <location evidence="13">Bacterial flagellum basal body</location>
    </subcellularLocation>
</comment>
<proteinExistence type="inferred from homology"/>
<evidence type="ECO:0000313" key="16">
    <source>
        <dbReference type="Proteomes" id="UP001253595"/>
    </source>
</evidence>
<dbReference type="PANTHER" id="PTHR30587:SF0">
    <property type="entry name" value="FLAGELLAR BIOSYNTHETIC PROTEIN FLIP"/>
    <property type="match status" value="1"/>
</dbReference>
<evidence type="ECO:0000256" key="3">
    <source>
        <dbReference type="ARBA" id="ARBA00021714"/>
    </source>
</evidence>
<evidence type="ECO:0000313" key="15">
    <source>
        <dbReference type="EMBL" id="MDR7089506.1"/>
    </source>
</evidence>
<keyword evidence="16" id="KW-1185">Reference proteome</keyword>
<feature type="transmembrane region" description="Helical" evidence="13">
    <location>
        <begin position="85"/>
        <end position="115"/>
    </location>
</feature>
<feature type="signal peptide" evidence="14">
    <location>
        <begin position="1"/>
        <end position="30"/>
    </location>
</feature>
<dbReference type="EMBL" id="JAVDVX010000002">
    <property type="protein sequence ID" value="MDR7089506.1"/>
    <property type="molecule type" value="Genomic_DNA"/>
</dbReference>
<feature type="transmembrane region" description="Helical" evidence="13">
    <location>
        <begin position="228"/>
        <end position="252"/>
    </location>
</feature>
<gene>
    <name evidence="13" type="primary">fliP</name>
    <name evidence="15" type="ORF">J2X05_001512</name>
</gene>
<dbReference type="Pfam" id="PF00813">
    <property type="entry name" value="FliP"/>
    <property type="match status" value="1"/>
</dbReference>
<evidence type="ECO:0000256" key="9">
    <source>
        <dbReference type="ARBA" id="ARBA00022989"/>
    </source>
</evidence>
<evidence type="ECO:0000256" key="13">
    <source>
        <dbReference type="RuleBase" id="RU362069"/>
    </source>
</evidence>
<name>A0ABU1UWG2_9GAMM</name>
<keyword evidence="15" id="KW-0282">Flagellum</keyword>
<evidence type="ECO:0000256" key="1">
    <source>
        <dbReference type="ARBA" id="ARBA00003663"/>
    </source>
</evidence>
<keyword evidence="9 13" id="KW-1133">Transmembrane helix</keyword>
<evidence type="ECO:0000256" key="6">
    <source>
        <dbReference type="ARBA" id="ARBA00022692"/>
    </source>
</evidence>
<evidence type="ECO:0000256" key="8">
    <source>
        <dbReference type="ARBA" id="ARBA00022927"/>
    </source>
</evidence>